<accession>A0A1Z3CI27</accession>
<keyword evidence="4" id="KW-1185">Reference proteome</keyword>
<evidence type="ECO:0000313" key="1">
    <source>
        <dbReference type="EMBL" id="ASC03298.1"/>
    </source>
</evidence>
<dbReference type="EMBL" id="NIRK01000001">
    <property type="protein sequence ID" value="PHH98775.1"/>
    <property type="molecule type" value="Genomic_DNA"/>
</dbReference>
<protein>
    <submittedName>
        <fullName evidence="1">Uncharacterized protein</fullName>
    </submittedName>
</protein>
<dbReference type="Proteomes" id="UP000223525">
    <property type="component" value="Unassembled WGS sequence"/>
</dbReference>
<evidence type="ECO:0000313" key="4">
    <source>
        <dbReference type="Proteomes" id="UP000196759"/>
    </source>
</evidence>
<gene>
    <name evidence="2" type="ORF">CA836_02910</name>
    <name evidence="1" type="ORF">CBG50_08350</name>
    <name evidence="3" type="ORF">CBG56_07200</name>
</gene>
<evidence type="ECO:0000313" key="2">
    <source>
        <dbReference type="EMBL" id="PHH98775.1"/>
    </source>
</evidence>
<organism evidence="1 4">
    <name type="scientific">Fusobacterium nucleatum subsp. polymorphum</name>
    <name type="common">Fusobacterium polymorphum</name>
    <dbReference type="NCBI Taxonomy" id="76857"/>
    <lineage>
        <taxon>Bacteria</taxon>
        <taxon>Fusobacteriati</taxon>
        <taxon>Fusobacteriota</taxon>
        <taxon>Fusobacteriia</taxon>
        <taxon>Fusobacteriales</taxon>
        <taxon>Fusobacteriaceae</taxon>
        <taxon>Fusobacterium</taxon>
    </lineage>
</organism>
<evidence type="ECO:0000313" key="5">
    <source>
        <dbReference type="Proteomes" id="UP000223525"/>
    </source>
</evidence>
<dbReference type="GeneID" id="45635767"/>
<dbReference type="KEGG" id="fpol:ERS445057_02015"/>
<reference evidence="2 5" key="1">
    <citation type="submission" date="2017-06" db="EMBL/GenBank/DDBJ databases">
        <title>Draft genome sequence of Fusobacterium nucleatum subsp. polymorphum KCOM 1248 (=ChDC F113).</title>
        <authorList>
            <person name="Kook J.-K."/>
            <person name="Park S.-N."/>
            <person name="Lim Y.K."/>
            <person name="Roh H."/>
        </authorList>
    </citation>
    <scope>NUCLEOTIDE SEQUENCE [LARGE SCALE GENOMIC DNA]</scope>
    <source>
        <strain evidence="2">KCOM 1248</strain>
        <strain evidence="5">KCOM 1248 (ChDC F113)</strain>
    </source>
</reference>
<name>A0A1Z3CI27_FUSNP</name>
<dbReference type="EMBL" id="CP021934">
    <property type="protein sequence ID" value="ASC03298.1"/>
    <property type="molecule type" value="Genomic_DNA"/>
</dbReference>
<dbReference type="RefSeq" id="WP_005898762.1">
    <property type="nucleotide sequence ID" value="NZ_CP021934.1"/>
</dbReference>
<evidence type="ECO:0000313" key="3">
    <source>
        <dbReference type="EMBL" id="PHI15221.1"/>
    </source>
</evidence>
<reference evidence="1 4" key="2">
    <citation type="submission" date="2017-06" db="EMBL/GenBank/DDBJ databases">
        <title>Draft genome sequence of Fusobacterium nucleatum subsp. polymorphum KCOM 1260 (=ChDC F218).</title>
        <authorList>
            <person name="Kook J.-K."/>
            <person name="Park S.-N."/>
            <person name="Lim Y.K."/>
            <person name="Roh H."/>
        </authorList>
    </citation>
    <scope>NUCLEOTIDE SEQUENCE [LARGE SCALE GENOMIC DNA]</scope>
    <source>
        <strain evidence="1">KCOM 1260</strain>
        <strain evidence="4">KCOM 1260 (ChDC F218)</strain>
    </source>
</reference>
<dbReference type="EMBL" id="NIRO01000007">
    <property type="protein sequence ID" value="PHI15221.1"/>
    <property type="molecule type" value="Genomic_DNA"/>
</dbReference>
<sequence length="69" mass="7944">MKKKIILFIFLILGNLLEAKTYCKVVSEFGLLKEETLTKAIQEEEKKGAEFVTITVDNETAYIIFKTKK</sequence>
<dbReference type="Proteomes" id="UP000224507">
    <property type="component" value="Unassembled WGS sequence"/>
</dbReference>
<dbReference type="AlphaFoldDB" id="A0A1Z3CI27"/>
<evidence type="ECO:0000313" key="6">
    <source>
        <dbReference type="Proteomes" id="UP000224507"/>
    </source>
</evidence>
<dbReference type="Proteomes" id="UP000196759">
    <property type="component" value="Chromosome"/>
</dbReference>
<reference evidence="3 6" key="3">
    <citation type="submission" date="2017-06" db="EMBL/GenBank/DDBJ databases">
        <title>Draft genome sequence of Fusobacterium nucleatum subsp. polymorphum KCOM 1274 (=ChDC F309).</title>
        <authorList>
            <person name="Kook J.-K."/>
            <person name="Park S.-N."/>
            <person name="Lim Y.K."/>
            <person name="Roh H."/>
        </authorList>
    </citation>
    <scope>NUCLEOTIDE SEQUENCE [LARGE SCALE GENOMIC DNA]</scope>
    <source>
        <strain evidence="3">KCOM 1274</strain>
        <strain evidence="6">KCOM 1274 (ChDC F309)</strain>
    </source>
</reference>
<proteinExistence type="predicted"/>